<feature type="domain" description="ER membrane protein complex subunit 7 beta-sandwich" evidence="10">
    <location>
        <begin position="47"/>
        <end position="156"/>
    </location>
</feature>
<evidence type="ECO:0000256" key="6">
    <source>
        <dbReference type="ARBA" id="ARBA00023136"/>
    </source>
</evidence>
<feature type="signal peptide" evidence="9">
    <location>
        <begin position="1"/>
        <end position="19"/>
    </location>
</feature>
<sequence length="224" mass="25156">MLIRTILSTFLCFLATGNAEEIVDDAKKVANELYIVEGKASVPGVKSSEWVPLTKILIDGGNFQGFLKLDGSFQLYLPTGSYVIDLAHPTFDFEAQRVDVNSKGSKRARKVNNIQPNAVSHLTYPLRFKPRGPMNYFQKREEFKIIDILKSPMVIMMVLPIVFLVLIPKLINTDDPEIKKEMQSMNLMNPKQDMPDLSEMVTNFFGGGSSAPKKKDKAIKGKKK</sequence>
<keyword evidence="6 8" id="KW-0472">Membrane</keyword>
<evidence type="ECO:0000256" key="1">
    <source>
        <dbReference type="ARBA" id="ARBA00004167"/>
    </source>
</evidence>
<comment type="caution">
    <text evidence="11">The sequence shown here is derived from an EMBL/GenBank/DDBJ whole genome shotgun (WGS) entry which is preliminary data.</text>
</comment>
<organism evidence="11 12">
    <name type="scientific">Stichopus japonicus</name>
    <name type="common">Sea cucumber</name>
    <dbReference type="NCBI Taxonomy" id="307972"/>
    <lineage>
        <taxon>Eukaryota</taxon>
        <taxon>Metazoa</taxon>
        <taxon>Echinodermata</taxon>
        <taxon>Eleutherozoa</taxon>
        <taxon>Echinozoa</taxon>
        <taxon>Holothuroidea</taxon>
        <taxon>Aspidochirotacea</taxon>
        <taxon>Aspidochirotida</taxon>
        <taxon>Stichopodidae</taxon>
        <taxon>Apostichopus</taxon>
    </lineage>
</organism>
<dbReference type="OrthoDB" id="27095at2759"/>
<dbReference type="AlphaFoldDB" id="A0A2G8LC52"/>
<evidence type="ECO:0000259" key="10">
    <source>
        <dbReference type="Pfam" id="PF09430"/>
    </source>
</evidence>
<accession>A0A2G8LC52</accession>
<dbReference type="Proteomes" id="UP000230750">
    <property type="component" value="Unassembled WGS sequence"/>
</dbReference>
<keyword evidence="5 8" id="KW-1133">Transmembrane helix</keyword>
<name>A0A2G8LC52_STIJA</name>
<dbReference type="GO" id="GO:0072546">
    <property type="term" value="C:EMC complex"/>
    <property type="evidence" value="ECO:0007669"/>
    <property type="project" value="TreeGrafter"/>
</dbReference>
<keyword evidence="12" id="KW-1185">Reference proteome</keyword>
<comment type="similarity">
    <text evidence="2">Belongs to the EMC7 family.</text>
</comment>
<keyword evidence="4 9" id="KW-0732">Signal</keyword>
<dbReference type="InterPro" id="IPR019008">
    <property type="entry name" value="Beta_sandwich_EMC7"/>
</dbReference>
<dbReference type="Pfam" id="PF09430">
    <property type="entry name" value="EMC7_beta-sandw"/>
    <property type="match status" value="1"/>
</dbReference>
<comment type="subcellular location">
    <subcellularLocation>
        <location evidence="1">Membrane</location>
        <topology evidence="1">Single-pass membrane protein</topology>
    </subcellularLocation>
</comment>
<evidence type="ECO:0000256" key="3">
    <source>
        <dbReference type="ARBA" id="ARBA00022692"/>
    </source>
</evidence>
<evidence type="ECO:0000256" key="9">
    <source>
        <dbReference type="SAM" id="SignalP"/>
    </source>
</evidence>
<evidence type="ECO:0000256" key="5">
    <source>
        <dbReference type="ARBA" id="ARBA00022989"/>
    </source>
</evidence>
<feature type="compositionally biased region" description="Basic residues" evidence="7">
    <location>
        <begin position="212"/>
        <end position="224"/>
    </location>
</feature>
<feature type="region of interest" description="Disordered" evidence="7">
    <location>
        <begin position="205"/>
        <end position="224"/>
    </location>
</feature>
<evidence type="ECO:0000313" key="12">
    <source>
        <dbReference type="Proteomes" id="UP000230750"/>
    </source>
</evidence>
<reference evidence="11 12" key="1">
    <citation type="journal article" date="2017" name="PLoS Biol.">
        <title>The sea cucumber genome provides insights into morphological evolution and visceral regeneration.</title>
        <authorList>
            <person name="Zhang X."/>
            <person name="Sun L."/>
            <person name="Yuan J."/>
            <person name="Sun Y."/>
            <person name="Gao Y."/>
            <person name="Zhang L."/>
            <person name="Li S."/>
            <person name="Dai H."/>
            <person name="Hamel J.F."/>
            <person name="Liu C."/>
            <person name="Yu Y."/>
            <person name="Liu S."/>
            <person name="Lin W."/>
            <person name="Guo K."/>
            <person name="Jin S."/>
            <person name="Xu P."/>
            <person name="Storey K.B."/>
            <person name="Huan P."/>
            <person name="Zhang T."/>
            <person name="Zhou Y."/>
            <person name="Zhang J."/>
            <person name="Lin C."/>
            <person name="Li X."/>
            <person name="Xing L."/>
            <person name="Huo D."/>
            <person name="Sun M."/>
            <person name="Wang L."/>
            <person name="Mercier A."/>
            <person name="Li F."/>
            <person name="Yang H."/>
            <person name="Xiang J."/>
        </authorList>
    </citation>
    <scope>NUCLEOTIDE SEQUENCE [LARGE SCALE GENOMIC DNA]</scope>
    <source>
        <strain evidence="11">Shaxun</strain>
        <tissue evidence="11">Muscle</tissue>
    </source>
</reference>
<dbReference type="InterPro" id="IPR039163">
    <property type="entry name" value="EMC7"/>
</dbReference>
<evidence type="ECO:0000256" key="4">
    <source>
        <dbReference type="ARBA" id="ARBA00022729"/>
    </source>
</evidence>
<gene>
    <name evidence="11" type="ORF">BSL78_05311</name>
</gene>
<dbReference type="PANTHER" id="PTHR13605">
    <property type="entry name" value="ER MEMBRANE PROTEIN COMPLEX SUBUNIT 7"/>
    <property type="match status" value="1"/>
</dbReference>
<proteinExistence type="inferred from homology"/>
<evidence type="ECO:0000256" key="8">
    <source>
        <dbReference type="SAM" id="Phobius"/>
    </source>
</evidence>
<dbReference type="PANTHER" id="PTHR13605:SF4">
    <property type="entry name" value="ER MEMBRANE PROTEIN COMPLEX SUBUNIT 7"/>
    <property type="match status" value="1"/>
</dbReference>
<evidence type="ECO:0000256" key="7">
    <source>
        <dbReference type="SAM" id="MobiDB-lite"/>
    </source>
</evidence>
<dbReference type="EMBL" id="MRZV01000132">
    <property type="protein sequence ID" value="PIK57785.1"/>
    <property type="molecule type" value="Genomic_DNA"/>
</dbReference>
<dbReference type="STRING" id="307972.A0A2G8LC52"/>
<evidence type="ECO:0000256" key="2">
    <source>
        <dbReference type="ARBA" id="ARBA00008880"/>
    </source>
</evidence>
<keyword evidence="3 8" id="KW-0812">Transmembrane</keyword>
<protein>
    <submittedName>
        <fullName evidence="11">Putative ER membrane protein complex subunit 7</fullName>
    </submittedName>
</protein>
<feature type="transmembrane region" description="Helical" evidence="8">
    <location>
        <begin position="153"/>
        <end position="171"/>
    </location>
</feature>
<feature type="chain" id="PRO_5013890019" evidence="9">
    <location>
        <begin position="20"/>
        <end position="224"/>
    </location>
</feature>
<evidence type="ECO:0000313" key="11">
    <source>
        <dbReference type="EMBL" id="PIK57785.1"/>
    </source>
</evidence>